<evidence type="ECO:0000313" key="1">
    <source>
        <dbReference type="EMBL" id="CAF4156009.1"/>
    </source>
</evidence>
<evidence type="ECO:0000313" key="2">
    <source>
        <dbReference type="EMBL" id="CAF4260201.1"/>
    </source>
</evidence>
<proteinExistence type="predicted"/>
<dbReference type="Proteomes" id="UP000676336">
    <property type="component" value="Unassembled WGS sequence"/>
</dbReference>
<comment type="caution">
    <text evidence="1">The sequence shown here is derived from an EMBL/GenBank/DDBJ whole genome shotgun (WGS) entry which is preliminary data.</text>
</comment>
<dbReference type="Proteomes" id="UP000681967">
    <property type="component" value="Unassembled WGS sequence"/>
</dbReference>
<dbReference type="EMBL" id="CAJOBJ010032087">
    <property type="protein sequence ID" value="CAF4278997.1"/>
    <property type="molecule type" value="Genomic_DNA"/>
</dbReference>
<evidence type="ECO:0000313" key="4">
    <source>
        <dbReference type="Proteomes" id="UP000681967"/>
    </source>
</evidence>
<sequence>VIYLTYAYESPIEEKDFKKLLKQNKNVLVLWAPNGNEYFILFCFS</sequence>
<dbReference type="AlphaFoldDB" id="A0A8S2RB50"/>
<reference evidence="1" key="1">
    <citation type="submission" date="2021-02" db="EMBL/GenBank/DDBJ databases">
        <authorList>
            <person name="Nowell W R."/>
        </authorList>
    </citation>
    <scope>NUCLEOTIDE SEQUENCE</scope>
</reference>
<accession>A0A8S2RB50</accession>
<feature type="non-terminal residue" evidence="1">
    <location>
        <position position="1"/>
    </location>
</feature>
<organism evidence="1 4">
    <name type="scientific">Rotaria magnacalcarata</name>
    <dbReference type="NCBI Taxonomy" id="392030"/>
    <lineage>
        <taxon>Eukaryota</taxon>
        <taxon>Metazoa</taxon>
        <taxon>Spiralia</taxon>
        <taxon>Gnathifera</taxon>
        <taxon>Rotifera</taxon>
        <taxon>Eurotatoria</taxon>
        <taxon>Bdelloidea</taxon>
        <taxon>Philodinida</taxon>
        <taxon>Philodinidae</taxon>
        <taxon>Rotaria</taxon>
    </lineage>
</organism>
<dbReference type="Proteomes" id="UP000681720">
    <property type="component" value="Unassembled WGS sequence"/>
</dbReference>
<dbReference type="EMBL" id="CAJOBI010028611">
    <property type="protein sequence ID" value="CAF4260201.1"/>
    <property type="molecule type" value="Genomic_DNA"/>
</dbReference>
<name>A0A8S2RB50_9BILA</name>
<protein>
    <submittedName>
        <fullName evidence="1">Uncharacterized protein</fullName>
    </submittedName>
</protein>
<gene>
    <name evidence="1" type="ORF">BYL167_LOCUS21779</name>
    <name evidence="3" type="ORF">GIL414_LOCUS24895</name>
    <name evidence="2" type="ORF">SMN809_LOCUS24379</name>
</gene>
<dbReference type="EMBL" id="CAJOBH010010292">
    <property type="protein sequence ID" value="CAF4156009.1"/>
    <property type="molecule type" value="Genomic_DNA"/>
</dbReference>
<evidence type="ECO:0000313" key="3">
    <source>
        <dbReference type="EMBL" id="CAF4278997.1"/>
    </source>
</evidence>